<name>A0A9P4TA72_CURKU</name>
<dbReference type="EMBL" id="SWKU01000018">
    <property type="protein sequence ID" value="KAF2998789.1"/>
    <property type="molecule type" value="Genomic_DNA"/>
</dbReference>
<evidence type="ECO:0000313" key="2">
    <source>
        <dbReference type="Proteomes" id="UP000801428"/>
    </source>
</evidence>
<accession>A0A9P4TA72</accession>
<dbReference type="OrthoDB" id="4192220at2759"/>
<dbReference type="Proteomes" id="UP000801428">
    <property type="component" value="Unassembled WGS sequence"/>
</dbReference>
<keyword evidence="2" id="KW-1185">Reference proteome</keyword>
<proteinExistence type="predicted"/>
<comment type="caution">
    <text evidence="1">The sequence shown here is derived from an EMBL/GenBank/DDBJ whole genome shotgun (WGS) entry which is preliminary data.</text>
</comment>
<protein>
    <submittedName>
        <fullName evidence="1">Uncharacterized protein</fullName>
    </submittedName>
</protein>
<gene>
    <name evidence="1" type="ORF">E8E13_000200</name>
</gene>
<sequence length="486" mass="53397">MTHSTRFNLPDDLVVAIATELKRVGGTPVDLFNFTLVSKLWQHLGLPIFYGNIALTNTTLIRFVDSFNAATYGKHVRSLTARFEADSGVHPSTLAMFTGPHGPPIMSSDFSGFGVSSGSPYPASTPTAVDDMLERLVPMIHSLVDLRSFSLYVAPSAYRSIRRATLVALLTALPATCTNLELDTHAQDHREEDEKAHVCDAVRTLLPRMHRVRIRVGAMCSAMFSADQKLHMPREDGTTENGFTTVFTPHLKSLVVNCGFGGPQIQLCGQADYTSHAKHPGQPERLALSSVTTGLERLVSQQGEALKNSRIYVVVGLEGDSAYQQCQTQLREDVVGRITWAFPVLPFGPTLSSGKYIMRLHDGSEYVLSNIDQIEALSEGFIWKDDIGGARLPAQILDAERDELGSFATGCVESRLPAQNGKEWAAQAVAENSMVALSTQWRNEEMVGERFVSAEKRIGRDYNGPIKEITPAGWKRTRDGYGIKRA</sequence>
<dbReference type="AlphaFoldDB" id="A0A9P4TA72"/>
<evidence type="ECO:0000313" key="1">
    <source>
        <dbReference type="EMBL" id="KAF2998789.1"/>
    </source>
</evidence>
<reference evidence="1" key="1">
    <citation type="submission" date="2019-04" db="EMBL/GenBank/DDBJ databases">
        <title>Sequencing of skin fungus with MAO and IRED activity.</title>
        <authorList>
            <person name="Marsaioli A.J."/>
            <person name="Bonatto J.M.C."/>
            <person name="Reis Junior O."/>
        </authorList>
    </citation>
    <scope>NUCLEOTIDE SEQUENCE</scope>
    <source>
        <strain evidence="1">30M1</strain>
    </source>
</reference>
<organism evidence="1 2">
    <name type="scientific">Curvularia kusanoi</name>
    <name type="common">Cochliobolus kusanoi</name>
    <dbReference type="NCBI Taxonomy" id="90978"/>
    <lineage>
        <taxon>Eukaryota</taxon>
        <taxon>Fungi</taxon>
        <taxon>Dikarya</taxon>
        <taxon>Ascomycota</taxon>
        <taxon>Pezizomycotina</taxon>
        <taxon>Dothideomycetes</taxon>
        <taxon>Pleosporomycetidae</taxon>
        <taxon>Pleosporales</taxon>
        <taxon>Pleosporineae</taxon>
        <taxon>Pleosporaceae</taxon>
        <taxon>Curvularia</taxon>
    </lineage>
</organism>